<dbReference type="AlphaFoldDB" id="A0A941I4K3"/>
<evidence type="ECO:0000259" key="3">
    <source>
        <dbReference type="PROSITE" id="PS50983"/>
    </source>
</evidence>
<dbReference type="InterPro" id="IPR002491">
    <property type="entry name" value="ABC_transptr_periplasmic_BD"/>
</dbReference>
<feature type="domain" description="Fe/B12 periplasmic-binding" evidence="3">
    <location>
        <begin position="41"/>
        <end position="296"/>
    </location>
</feature>
<dbReference type="PROSITE" id="PS51318">
    <property type="entry name" value="TAT"/>
    <property type="match status" value="1"/>
</dbReference>
<dbReference type="PANTHER" id="PTHR30535">
    <property type="entry name" value="VITAMIN B12-BINDING PROTEIN"/>
    <property type="match status" value="1"/>
</dbReference>
<evidence type="ECO:0000313" key="5">
    <source>
        <dbReference type="Proteomes" id="UP000680067"/>
    </source>
</evidence>
<dbReference type="RefSeq" id="WP_212687121.1">
    <property type="nucleotide sequence ID" value="NZ_JAGSPN010000003.1"/>
</dbReference>
<accession>A0A941I4K3</accession>
<dbReference type="Gene3D" id="3.40.50.1980">
    <property type="entry name" value="Nitrogenase molybdenum iron protein domain"/>
    <property type="match status" value="2"/>
</dbReference>
<feature type="chain" id="PRO_5037784578" evidence="2">
    <location>
        <begin position="26"/>
        <end position="301"/>
    </location>
</feature>
<dbReference type="SUPFAM" id="SSF53807">
    <property type="entry name" value="Helical backbone' metal receptor"/>
    <property type="match status" value="1"/>
</dbReference>
<organism evidence="4 5">
    <name type="scientific">Undibacterium luofuense</name>
    <dbReference type="NCBI Taxonomy" id="2828733"/>
    <lineage>
        <taxon>Bacteria</taxon>
        <taxon>Pseudomonadati</taxon>
        <taxon>Pseudomonadota</taxon>
        <taxon>Betaproteobacteria</taxon>
        <taxon>Burkholderiales</taxon>
        <taxon>Oxalobacteraceae</taxon>
        <taxon>Undibacterium</taxon>
    </lineage>
</organism>
<evidence type="ECO:0000256" key="2">
    <source>
        <dbReference type="SAM" id="SignalP"/>
    </source>
</evidence>
<keyword evidence="1 2" id="KW-0732">Signal</keyword>
<name>A0A941I4K3_9BURK</name>
<feature type="signal peptide" evidence="2">
    <location>
        <begin position="1"/>
        <end position="25"/>
    </location>
</feature>
<gene>
    <name evidence="4" type="ORF">KDM89_06495</name>
</gene>
<sequence>MQSMNPRRRFLMQAGVFGIAGAAPALWQTASAQSESGNLKRIVCIGGAITEIVVRLQGEAGIAGVDTTSNFPASLQKLPNVGYARKLSAEGILSLSPQLVIASHEAGPSAVLRQIEGAGIRVHQIPEIRSFKDLLSTIALLGQLLQRPAQAQQLQQQLTQEWAQVQNPAAQPTTKARALFVMAHAPGQVMLAGRDTHAHTIMEYAGLQNAFADVSGYKAINAEALIQSAPDLLIATEQGVKTLGNQSALLSLPGMAQTPAARHQRVVVQEAMLMLGFGPRLPQAVNSLREAAQQQMRKRSN</sequence>
<dbReference type="PROSITE" id="PS50983">
    <property type="entry name" value="FE_B12_PBP"/>
    <property type="match status" value="1"/>
</dbReference>
<dbReference type="NCBIfam" id="NF038402">
    <property type="entry name" value="TroA_like"/>
    <property type="match status" value="1"/>
</dbReference>
<keyword evidence="5" id="KW-1185">Reference proteome</keyword>
<dbReference type="PANTHER" id="PTHR30535:SF4">
    <property type="entry name" value="HEMIN-BINDING PERIPLASMIC PROTEIN HMUT"/>
    <property type="match status" value="1"/>
</dbReference>
<dbReference type="Pfam" id="PF01497">
    <property type="entry name" value="Peripla_BP_2"/>
    <property type="match status" value="1"/>
</dbReference>
<dbReference type="EMBL" id="JAGSPN010000003">
    <property type="protein sequence ID" value="MBR7781782.1"/>
    <property type="molecule type" value="Genomic_DNA"/>
</dbReference>
<proteinExistence type="predicted"/>
<comment type="caution">
    <text evidence="4">The sequence shown here is derived from an EMBL/GenBank/DDBJ whole genome shotgun (WGS) entry which is preliminary data.</text>
</comment>
<dbReference type="InterPro" id="IPR054828">
    <property type="entry name" value="Vit_B12_bind_prot"/>
</dbReference>
<evidence type="ECO:0000256" key="1">
    <source>
        <dbReference type="ARBA" id="ARBA00022729"/>
    </source>
</evidence>
<evidence type="ECO:0000313" key="4">
    <source>
        <dbReference type="EMBL" id="MBR7781782.1"/>
    </source>
</evidence>
<dbReference type="Proteomes" id="UP000680067">
    <property type="component" value="Unassembled WGS sequence"/>
</dbReference>
<protein>
    <submittedName>
        <fullName evidence="4">ABC transporter substrate-binding protein</fullName>
    </submittedName>
</protein>
<reference evidence="4" key="1">
    <citation type="submission" date="2021-04" db="EMBL/GenBank/DDBJ databases">
        <title>novel species isolated from subtropical streams in China.</title>
        <authorList>
            <person name="Lu H."/>
        </authorList>
    </citation>
    <scope>NUCLEOTIDE SEQUENCE</scope>
    <source>
        <strain evidence="4">LFS511W</strain>
    </source>
</reference>
<dbReference type="InterPro" id="IPR006311">
    <property type="entry name" value="TAT_signal"/>
</dbReference>
<dbReference type="InterPro" id="IPR050902">
    <property type="entry name" value="ABC_Transporter_SBP"/>
</dbReference>